<protein>
    <recommendedName>
        <fullName evidence="2">Ribonucleotide reductase large subunit C-terminal domain-containing protein</fullName>
    </recommendedName>
</protein>
<comment type="caution">
    <text evidence="3">The sequence shown here is derived from an EMBL/GenBank/DDBJ whole genome shotgun (WGS) entry which is preliminary data.</text>
</comment>
<gene>
    <name evidence="3" type="ORF">DFP72DRAFT_850691</name>
</gene>
<dbReference type="Proteomes" id="UP000521943">
    <property type="component" value="Unassembled WGS sequence"/>
</dbReference>
<dbReference type="PANTHER" id="PTHR11573">
    <property type="entry name" value="RIBONUCLEOSIDE-DIPHOSPHATE REDUCTASE LARGE CHAIN"/>
    <property type="match status" value="1"/>
</dbReference>
<dbReference type="GO" id="GO:0009263">
    <property type="term" value="P:deoxyribonucleotide biosynthetic process"/>
    <property type="evidence" value="ECO:0007669"/>
    <property type="project" value="TreeGrafter"/>
</dbReference>
<reference evidence="3 4" key="1">
    <citation type="submission" date="2020-07" db="EMBL/GenBank/DDBJ databases">
        <title>Comparative genomics of pyrophilous fungi reveals a link between fire events and developmental genes.</title>
        <authorList>
            <consortium name="DOE Joint Genome Institute"/>
            <person name="Steindorff A.S."/>
            <person name="Carver A."/>
            <person name="Calhoun S."/>
            <person name="Stillman K."/>
            <person name="Liu H."/>
            <person name="Lipzen A."/>
            <person name="Pangilinan J."/>
            <person name="Labutti K."/>
            <person name="Bruns T.D."/>
            <person name="Grigoriev I.V."/>
        </authorList>
    </citation>
    <scope>NUCLEOTIDE SEQUENCE [LARGE SCALE GENOMIC DNA]</scope>
    <source>
        <strain evidence="3 4">CBS 144469</strain>
    </source>
</reference>
<feature type="domain" description="Ribonucleotide reductase large subunit C-terminal" evidence="2">
    <location>
        <begin position="182"/>
        <end position="289"/>
    </location>
</feature>
<dbReference type="GO" id="GO:0004748">
    <property type="term" value="F:ribonucleoside-diphosphate reductase activity, thioredoxin disulfide as acceptor"/>
    <property type="evidence" value="ECO:0007669"/>
    <property type="project" value="TreeGrafter"/>
</dbReference>
<dbReference type="Gene3D" id="3.20.70.20">
    <property type="match status" value="1"/>
</dbReference>
<dbReference type="SUPFAM" id="SSF51998">
    <property type="entry name" value="PFL-like glycyl radical enzymes"/>
    <property type="match status" value="1"/>
</dbReference>
<dbReference type="EMBL" id="JACGCI010000049">
    <property type="protein sequence ID" value="KAF6751572.1"/>
    <property type="molecule type" value="Genomic_DNA"/>
</dbReference>
<name>A0A8H6HSJ8_9AGAR</name>
<dbReference type="GO" id="GO:0005524">
    <property type="term" value="F:ATP binding"/>
    <property type="evidence" value="ECO:0007669"/>
    <property type="project" value="TreeGrafter"/>
</dbReference>
<evidence type="ECO:0000313" key="3">
    <source>
        <dbReference type="EMBL" id="KAF6751572.1"/>
    </source>
</evidence>
<dbReference type="PANTHER" id="PTHR11573:SF6">
    <property type="entry name" value="RIBONUCLEOSIDE-DIPHOSPHATE REDUCTASE LARGE SUBUNIT"/>
    <property type="match status" value="1"/>
</dbReference>
<sequence>MAEVPPGIIPNWKRGGSSLSPPEYTSNLLGCTPTQTTLADEYGITNTFKSQPMLADIAASMNLANSTYPKLAMKVTYCLNFTSEAFNSLMECHSEELDSIINADNNRMLSYPEQSGPMQELAKSMFQSIWTRFCSGVLLTRAERSGVQTGVCKRGVDVHSQDDLEDGQPIHHVQGCYEWTSAYSHCAIGISIQNLANTFAMLTAPYNSNIAREINLIIFETIYYAAVNKFCNKTRLYGPYPTFEANAKTTGPYNWAALQTKLKKGIVNSLLTMCMPTVGTSQIAGYTEVWPAQGHMVDLLSNFGAWDDKMMGRILANKGSIQSIPEIHQDIKD</sequence>
<dbReference type="InterPro" id="IPR039718">
    <property type="entry name" value="Rrm1"/>
</dbReference>
<accession>A0A8H6HSJ8</accession>
<proteinExistence type="inferred from homology"/>
<comment type="similarity">
    <text evidence="1">Belongs to the ribonucleoside diphosphate reductase large chain family.</text>
</comment>
<dbReference type="Pfam" id="PF02867">
    <property type="entry name" value="Ribonuc_red_lgC"/>
    <property type="match status" value="1"/>
</dbReference>
<dbReference type="GO" id="GO:0005971">
    <property type="term" value="C:ribonucleoside-diphosphate reductase complex"/>
    <property type="evidence" value="ECO:0007669"/>
    <property type="project" value="TreeGrafter"/>
</dbReference>
<evidence type="ECO:0000313" key="4">
    <source>
        <dbReference type="Proteomes" id="UP000521943"/>
    </source>
</evidence>
<evidence type="ECO:0000259" key="2">
    <source>
        <dbReference type="Pfam" id="PF02867"/>
    </source>
</evidence>
<evidence type="ECO:0000256" key="1">
    <source>
        <dbReference type="ARBA" id="ARBA00010406"/>
    </source>
</evidence>
<keyword evidence="4" id="KW-1185">Reference proteome</keyword>
<organism evidence="3 4">
    <name type="scientific">Ephemerocybe angulata</name>
    <dbReference type="NCBI Taxonomy" id="980116"/>
    <lineage>
        <taxon>Eukaryota</taxon>
        <taxon>Fungi</taxon>
        <taxon>Dikarya</taxon>
        <taxon>Basidiomycota</taxon>
        <taxon>Agaricomycotina</taxon>
        <taxon>Agaricomycetes</taxon>
        <taxon>Agaricomycetidae</taxon>
        <taxon>Agaricales</taxon>
        <taxon>Agaricineae</taxon>
        <taxon>Psathyrellaceae</taxon>
        <taxon>Ephemerocybe</taxon>
    </lineage>
</organism>
<dbReference type="InterPro" id="IPR000788">
    <property type="entry name" value="RNR_lg_C"/>
</dbReference>
<dbReference type="AlphaFoldDB" id="A0A8H6HSJ8"/>